<evidence type="ECO:0000313" key="1">
    <source>
        <dbReference type="EMBL" id="KAF1024225.1"/>
    </source>
</evidence>
<dbReference type="SUPFAM" id="SSF103032">
    <property type="entry name" value="Hypothetical protein YwqG"/>
    <property type="match status" value="1"/>
</dbReference>
<dbReference type="AlphaFoldDB" id="A0A833PD42"/>
<protein>
    <recommendedName>
        <fullName evidence="3">DUF1963 domain-containing protein</fullName>
    </recommendedName>
</protein>
<dbReference type="Gene3D" id="2.30.320.10">
    <property type="entry name" value="YwqG-like"/>
    <property type="match status" value="1"/>
</dbReference>
<sequence length="265" mass="30219">MSINLNELPAALQAYKQQIAATKKDSIEIALLPAENLEIWQSKVGGQPYLPLAQQYPQSSEGENLQLLTQINFAELPENNIYPQSGILQFFINPHDDLYGLNFDDQQKQDGFKVIFHDQIDITPTHLQTNFPSFDGDDIYSPIAGQAAIQFEKAESYIDMNNFDFAEKVTDPYDRDDEEEFCDEYAEVISASGHRLGGYPFFTQTDPCEYNELIQDYVLLLQIDTDDAGEVDIMWGDSGVGNFFIHSDDLAKRDFSKVLYNWDCY</sequence>
<reference evidence="2" key="1">
    <citation type="journal article" date="2020" name="MBio">
        <title>Horizontal gene transfer to a defensive symbiont with a reduced genome amongst a multipartite beetle microbiome.</title>
        <authorList>
            <person name="Waterworth S.C."/>
            <person name="Florez L.V."/>
            <person name="Rees E.R."/>
            <person name="Hertweck C."/>
            <person name="Kaltenpoth M."/>
            <person name="Kwan J.C."/>
        </authorList>
    </citation>
    <scope>NUCLEOTIDE SEQUENCE [LARGE SCALE GENOMIC DNA]</scope>
</reference>
<proteinExistence type="predicted"/>
<dbReference type="PANTHER" id="PTHR36436">
    <property type="entry name" value="SLL5081 PROTEIN"/>
    <property type="match status" value="1"/>
</dbReference>
<dbReference type="InterPro" id="IPR015315">
    <property type="entry name" value="DUF1963"/>
</dbReference>
<comment type="caution">
    <text evidence="1">The sequence shown here is derived from an EMBL/GenBank/DDBJ whole genome shotgun (WGS) entry which is preliminary data.</text>
</comment>
<accession>A0A833PD42</accession>
<dbReference type="Proteomes" id="UP000490535">
    <property type="component" value="Unassembled WGS sequence"/>
</dbReference>
<organism evidence="1 2">
    <name type="scientific">Acinetobacter bereziniae</name>
    <name type="common">Acinetobacter genomosp. 10</name>
    <dbReference type="NCBI Taxonomy" id="106648"/>
    <lineage>
        <taxon>Bacteria</taxon>
        <taxon>Pseudomonadati</taxon>
        <taxon>Pseudomonadota</taxon>
        <taxon>Gammaproteobacteria</taxon>
        <taxon>Moraxellales</taxon>
        <taxon>Moraxellaceae</taxon>
        <taxon>Acinetobacter</taxon>
    </lineage>
</organism>
<dbReference type="PANTHER" id="PTHR36436:SF6">
    <property type="entry name" value="SLL5081 PROTEIN"/>
    <property type="match status" value="1"/>
</dbReference>
<evidence type="ECO:0000313" key="2">
    <source>
        <dbReference type="Proteomes" id="UP000490535"/>
    </source>
</evidence>
<dbReference type="Pfam" id="PF09234">
    <property type="entry name" value="DUF1963"/>
    <property type="match status" value="1"/>
</dbReference>
<dbReference type="InterPro" id="IPR035948">
    <property type="entry name" value="YwqG-like_sf"/>
</dbReference>
<dbReference type="EMBL" id="WNDP01000068">
    <property type="protein sequence ID" value="KAF1024225.1"/>
    <property type="molecule type" value="Genomic_DNA"/>
</dbReference>
<gene>
    <name evidence="1" type="primary">ywqG</name>
    <name evidence="1" type="ORF">GAK29_02736</name>
</gene>
<evidence type="ECO:0008006" key="3">
    <source>
        <dbReference type="Google" id="ProtNLM"/>
    </source>
</evidence>
<name>A0A833PD42_ACIBZ</name>